<evidence type="ECO:0000313" key="3">
    <source>
        <dbReference type="Proteomes" id="UP000094569"/>
    </source>
</evidence>
<accession>A0A1E3BQB1</accession>
<comment type="caution">
    <text evidence="2">The sequence shown here is derived from an EMBL/GenBank/DDBJ whole genome shotgun (WGS) entry which is preliminary data.</text>
</comment>
<dbReference type="CDD" id="cd13214">
    <property type="entry name" value="PH-GRAM_WBP2"/>
    <property type="match status" value="1"/>
</dbReference>
<dbReference type="OrthoDB" id="1259151at2759"/>
<dbReference type="GO" id="GO:0003713">
    <property type="term" value="F:transcription coactivator activity"/>
    <property type="evidence" value="ECO:0007669"/>
    <property type="project" value="InterPro"/>
</dbReference>
<feature type="region of interest" description="Disordered" evidence="1">
    <location>
        <begin position="167"/>
        <end position="233"/>
    </location>
</feature>
<dbReference type="GO" id="GO:0005634">
    <property type="term" value="C:nucleus"/>
    <property type="evidence" value="ECO:0007669"/>
    <property type="project" value="TreeGrafter"/>
</dbReference>
<sequence length="233" mass="25343">MSINWVMLKDQDGFVHLPNEQLLFKSPARTGFSLQPLGSYKGSDSISLQSSGGHIYLTNQRVVYLPSQSTKEFQSFSAPLLNVRDSHVSAPFFGPNVWQALIQPVSGGGIPPSLPAVQVKATFKEGGAFDFQNQLERIKERLQQAMEFSSSESTRGVQEVNLSGVHLDDLPAYDGPQDGGSAGHSHEGSTSTSHNSYAPPYSGPEPAEPPPGYEEVQQQSVANELEERLRRAS</sequence>
<evidence type="ECO:0000256" key="1">
    <source>
        <dbReference type="SAM" id="MobiDB-lite"/>
    </source>
</evidence>
<dbReference type="InterPro" id="IPR044852">
    <property type="entry name" value="WBP2-like"/>
</dbReference>
<organism evidence="2 3">
    <name type="scientific">Aspergillus cristatus</name>
    <name type="common">Chinese Fuzhuan brick tea-fermentation fungus</name>
    <name type="synonym">Eurotium cristatum</name>
    <dbReference type="NCBI Taxonomy" id="573508"/>
    <lineage>
        <taxon>Eukaryota</taxon>
        <taxon>Fungi</taxon>
        <taxon>Dikarya</taxon>
        <taxon>Ascomycota</taxon>
        <taxon>Pezizomycotina</taxon>
        <taxon>Eurotiomycetes</taxon>
        <taxon>Eurotiomycetidae</taxon>
        <taxon>Eurotiales</taxon>
        <taxon>Aspergillaceae</taxon>
        <taxon>Aspergillus</taxon>
        <taxon>Aspergillus subgen. Aspergillus</taxon>
    </lineage>
</organism>
<dbReference type="AlphaFoldDB" id="A0A1E3BQB1"/>
<name>A0A1E3BQB1_ASPCR</name>
<protein>
    <submittedName>
        <fullName evidence="2">Uncharacterized protein</fullName>
    </submittedName>
</protein>
<dbReference type="PANTHER" id="PTHR31606:SF1">
    <property type="entry name" value="WW DOMAIN BINDING PROTEIN 2, ISOFORM E"/>
    <property type="match status" value="1"/>
</dbReference>
<dbReference type="STRING" id="573508.A0A1E3BQB1"/>
<reference evidence="2 3" key="1">
    <citation type="journal article" date="2016" name="BMC Genomics">
        <title>Comparative genomic and transcriptomic analyses of the Fuzhuan brick tea-fermentation fungus Aspergillus cristatus.</title>
        <authorList>
            <person name="Ge Y."/>
            <person name="Wang Y."/>
            <person name="Liu Y."/>
            <person name="Tan Y."/>
            <person name="Ren X."/>
            <person name="Zhang X."/>
            <person name="Hyde K.D."/>
            <person name="Liu Y."/>
            <person name="Liu Z."/>
        </authorList>
    </citation>
    <scope>NUCLEOTIDE SEQUENCE [LARGE SCALE GENOMIC DNA]</scope>
    <source>
        <strain evidence="2 3">GZAAS20.1005</strain>
    </source>
</reference>
<dbReference type="SUPFAM" id="SSF50729">
    <property type="entry name" value="PH domain-like"/>
    <property type="match status" value="1"/>
</dbReference>
<gene>
    <name evidence="2" type="ORF">SI65_00560</name>
</gene>
<keyword evidence="3" id="KW-1185">Reference proteome</keyword>
<feature type="compositionally biased region" description="Pro residues" evidence="1">
    <location>
        <begin position="201"/>
        <end position="212"/>
    </location>
</feature>
<proteinExistence type="predicted"/>
<dbReference type="EMBL" id="JXNT01000001">
    <property type="protein sequence ID" value="ODM22971.1"/>
    <property type="molecule type" value="Genomic_DNA"/>
</dbReference>
<dbReference type="PANTHER" id="PTHR31606">
    <property type="entry name" value="WW DOMAIN BINDING PROTEIN 2, ISOFORM E"/>
    <property type="match status" value="1"/>
</dbReference>
<dbReference type="VEuPathDB" id="FungiDB:SI65_00560"/>
<evidence type="ECO:0000313" key="2">
    <source>
        <dbReference type="EMBL" id="ODM22971.1"/>
    </source>
</evidence>
<dbReference type="Proteomes" id="UP000094569">
    <property type="component" value="Unassembled WGS sequence"/>
</dbReference>
<dbReference type="GO" id="GO:0031490">
    <property type="term" value="F:chromatin DNA binding"/>
    <property type="evidence" value="ECO:0007669"/>
    <property type="project" value="TreeGrafter"/>
</dbReference>
<feature type="compositionally biased region" description="Low complexity" evidence="1">
    <location>
        <begin position="188"/>
        <end position="200"/>
    </location>
</feature>